<reference evidence="2 4" key="2">
    <citation type="submission" date="2018-11" db="EMBL/GenBank/DDBJ databases">
        <authorList>
            <consortium name="Pathogen Informatics"/>
        </authorList>
    </citation>
    <scope>NUCLEOTIDE SEQUENCE [LARGE SCALE GENOMIC DNA]</scope>
</reference>
<dbReference type="WBParaSite" id="DME_0000000201-mRNA-1">
    <property type="protein sequence ID" value="DME_0000000201-mRNA-1"/>
    <property type="gene ID" value="DME_0000000201"/>
</dbReference>
<evidence type="ECO:0000256" key="1">
    <source>
        <dbReference type="SAM" id="MobiDB-lite"/>
    </source>
</evidence>
<protein>
    <submittedName>
        <fullName evidence="5">PAM2 domain-containing protein</fullName>
    </submittedName>
</protein>
<dbReference type="AlphaFoldDB" id="A0A158Q2G8"/>
<dbReference type="Proteomes" id="UP000038040">
    <property type="component" value="Unplaced"/>
</dbReference>
<organism evidence="3 5">
    <name type="scientific">Dracunculus medinensis</name>
    <name type="common">Guinea worm</name>
    <dbReference type="NCBI Taxonomy" id="318479"/>
    <lineage>
        <taxon>Eukaryota</taxon>
        <taxon>Metazoa</taxon>
        <taxon>Ecdysozoa</taxon>
        <taxon>Nematoda</taxon>
        <taxon>Chromadorea</taxon>
        <taxon>Rhabditida</taxon>
        <taxon>Spirurina</taxon>
        <taxon>Dracunculoidea</taxon>
        <taxon>Dracunculidae</taxon>
        <taxon>Dracunculus</taxon>
    </lineage>
</organism>
<keyword evidence="4" id="KW-1185">Reference proteome</keyword>
<feature type="compositionally biased region" description="Low complexity" evidence="1">
    <location>
        <begin position="89"/>
        <end position="101"/>
    </location>
</feature>
<name>A0A158Q2G8_DRAME</name>
<reference evidence="5" key="1">
    <citation type="submission" date="2016-04" db="UniProtKB">
        <authorList>
            <consortium name="WormBaseParasite"/>
        </authorList>
    </citation>
    <scope>IDENTIFICATION</scope>
</reference>
<evidence type="ECO:0000313" key="4">
    <source>
        <dbReference type="Proteomes" id="UP000274756"/>
    </source>
</evidence>
<sequence length="425" mass="45961">MTMEQSAPCTPDATMINTVTNRDSEITNDSHVTQVASSAGANSCFMNEAQSPLGQLDPHRLRDMVVDKQIPVGQTQTEQPHYKQEVYWTPSSTSGASSSPTNNVRNTPVSSSSPLIQAVSRMSQGSSTPQSVRDSSLMSPSASRNALQQQLGICMPGQSPLNSPSVMHPPPSPFIAHPSSAPSPSVYVPPQNTPHYPVNMQQMPQSPADVVMQPGQIQVIPSNATMYPRINAMSPHQSQYSYHPQMQPQWSSKPQPQHYIGQAQMVSGVPSQRILVQRVSYPPTGYPQNMSQAQSFSGQPPPQTPVVYPQGNPSNIPSAQATSATIPQARPNIYPTQALSQTVSVPATPVATSTSNQYQSGYYQKTQNSYSQAQNEKSSNMTTENLFGCYEDDNDVKKAPQSVPVRPFLAASQSQQLASPTSYPS</sequence>
<dbReference type="Proteomes" id="UP000274756">
    <property type="component" value="Unassembled WGS sequence"/>
</dbReference>
<feature type="compositionally biased region" description="Polar residues" evidence="1">
    <location>
        <begin position="102"/>
        <end position="142"/>
    </location>
</feature>
<evidence type="ECO:0000313" key="2">
    <source>
        <dbReference type="EMBL" id="VDN54389.1"/>
    </source>
</evidence>
<proteinExistence type="predicted"/>
<accession>A0A158Q2G8</accession>
<dbReference type="EMBL" id="UYYG01001150">
    <property type="protein sequence ID" value="VDN54389.1"/>
    <property type="molecule type" value="Genomic_DNA"/>
</dbReference>
<evidence type="ECO:0000313" key="3">
    <source>
        <dbReference type="Proteomes" id="UP000038040"/>
    </source>
</evidence>
<dbReference type="OrthoDB" id="5874693at2759"/>
<evidence type="ECO:0000313" key="5">
    <source>
        <dbReference type="WBParaSite" id="DME_0000000201-mRNA-1"/>
    </source>
</evidence>
<feature type="region of interest" description="Disordered" evidence="1">
    <location>
        <begin position="283"/>
        <end position="303"/>
    </location>
</feature>
<gene>
    <name evidence="2" type="ORF">DME_LOCUS4362</name>
</gene>
<feature type="compositionally biased region" description="Polar residues" evidence="1">
    <location>
        <begin position="286"/>
        <end position="298"/>
    </location>
</feature>
<feature type="region of interest" description="Disordered" evidence="1">
    <location>
        <begin position="89"/>
        <end position="142"/>
    </location>
</feature>